<dbReference type="GO" id="GO:0015421">
    <property type="term" value="F:ABC-type oligopeptide transporter activity"/>
    <property type="evidence" value="ECO:0007669"/>
    <property type="project" value="TreeGrafter"/>
</dbReference>
<accession>A0A5B8N187</accession>
<dbReference type="OrthoDB" id="6500128at2759"/>
<evidence type="ECO:0000256" key="9">
    <source>
        <dbReference type="SAM" id="Phobius"/>
    </source>
</evidence>
<dbReference type="GO" id="GO:0090374">
    <property type="term" value="P:oligopeptide export from mitochondrion"/>
    <property type="evidence" value="ECO:0007669"/>
    <property type="project" value="TreeGrafter"/>
</dbReference>
<sequence length="937" mass="104251">MGRGRKRTVDQSSLVVSKGVKRLLPLFLFAALVLDVTVSALLTQNSFKAHPQTWKDFVKKRDLSLLFEKLALDLLVLALVRMFVLPLLTFVGVVTGSTKAAAPEAEEEVVNGGGVGGFFGAKRDGGTPNHTLRQPLLPIAAHHAGNGHHCRVADDDEGNGRRACCGLWNRKKRGSGEGHQRIKEEIEAAEALHFYKDVKRANRNKIIAESLIFGLSTLFQVYSGIKAVCFDVSTFKHSLSFPSLMVLSVICINAESIFCCMMIESFAKEQGIDKPDVHGHPLYFSKANTGHTCDLCRKRILKGYRCWACDFDICMKCMGSKTARVEGEGGVRGDKGVRSESEVTLKPMEYFNRALWLASSEWRLLACAFMSLLLASGTNLMSPIFSGHVFNAIKDENHPSFLHNIRIFVVLSLASGVFGSCRSLCFRVVQRRLSFLTRNRLFEGIIRQDIAFYDAAQTGDLISRMSWDCNAMLQPISNLLGSTLQSIFFFFGGLIMCFVISWRLSMLAFTTMLPIIHLTSKYAVFSQRLNREIFTFIGMANSIAQEAMANIRTVRAFSTEDVELKRYRQETKEALKRGIRDAFANAGTILLSNLIDYGASTLILLYGGLLVMSKNESKAISIGMLYAYLRFWNMIQSSYQSLQGVMNSFTKAAGAAQRVLSLMDSLPDIDPSSGVVATSQMSWSVEFQNVFFVYQMRPDVVVLKNINLKMESSEVCALVGPSGCGKTTMISLILRYYDPTNGKILIGGRELQSFNLKALHKHVGYVSQETQMFAKTIEENILYGCEEGEYTQEDLVTACKAANAHDFITSFPSGYQTRIGERGVRLSGGQKQRIAIARMMLRQPKLLLLDEATSALDAESESLVQESIDQLLESKEHKYTVVLVAHRLSTVVNANQICVVDKGVVTERGTHDSLMKLEGTYTKLVSKQLEKTKNMLY</sequence>
<dbReference type="InterPro" id="IPR003439">
    <property type="entry name" value="ABC_transporter-like_ATP-bd"/>
</dbReference>
<dbReference type="SMART" id="SM00382">
    <property type="entry name" value="AAA"/>
    <property type="match status" value="1"/>
</dbReference>
<dbReference type="SUPFAM" id="SSF52540">
    <property type="entry name" value="P-loop containing nucleoside triphosphate hydrolases"/>
    <property type="match status" value="1"/>
</dbReference>
<keyword evidence="3 9" id="KW-0812">Transmembrane</keyword>
<dbReference type="InterPro" id="IPR046349">
    <property type="entry name" value="C1-like_sf"/>
</dbReference>
<keyword evidence="5" id="KW-0547">Nucleotide-binding</keyword>
<proteinExistence type="predicted"/>
<dbReference type="AlphaFoldDB" id="A0A5B8N187"/>
<dbReference type="Gene3D" id="1.20.1560.10">
    <property type="entry name" value="ABC transporter type 1, transmembrane domain"/>
    <property type="match status" value="1"/>
</dbReference>
<dbReference type="PANTHER" id="PTHR43394:SF5">
    <property type="entry name" value="ABC TRANSPORTER B FAMILY"/>
    <property type="match status" value="1"/>
</dbReference>
<dbReference type="STRING" id="1764295.A0A5B8N187"/>
<evidence type="ECO:0000259" key="11">
    <source>
        <dbReference type="PROSITE" id="PS50929"/>
    </source>
</evidence>
<dbReference type="PROSITE" id="PS50893">
    <property type="entry name" value="ABC_TRANSPORTER_2"/>
    <property type="match status" value="1"/>
</dbReference>
<dbReference type="PROSITE" id="PS50929">
    <property type="entry name" value="ABC_TM1F"/>
    <property type="match status" value="1"/>
</dbReference>
<feature type="transmembrane region" description="Helical" evidence="9">
    <location>
        <begin position="362"/>
        <end position="385"/>
    </location>
</feature>
<comment type="subcellular location">
    <subcellularLocation>
        <location evidence="1">Membrane</location>
        <topology evidence="1">Multi-pass membrane protein</topology>
    </subcellularLocation>
</comment>
<dbReference type="Pfam" id="PF03107">
    <property type="entry name" value="C1_2"/>
    <property type="match status" value="1"/>
</dbReference>
<feature type="transmembrane region" description="Helical" evidence="9">
    <location>
        <begin position="405"/>
        <end position="429"/>
    </location>
</feature>
<organism evidence="12 13">
    <name type="scientific">Chloropicon primus</name>
    <dbReference type="NCBI Taxonomy" id="1764295"/>
    <lineage>
        <taxon>Eukaryota</taxon>
        <taxon>Viridiplantae</taxon>
        <taxon>Chlorophyta</taxon>
        <taxon>Chloropicophyceae</taxon>
        <taxon>Chloropicales</taxon>
        <taxon>Chloropicaceae</taxon>
        <taxon>Chloropicon</taxon>
    </lineage>
</organism>
<dbReference type="Pfam" id="PF00005">
    <property type="entry name" value="ABC_tran"/>
    <property type="match status" value="1"/>
</dbReference>
<dbReference type="Gene3D" id="3.40.50.300">
    <property type="entry name" value="P-loop containing nucleotide triphosphate hydrolases"/>
    <property type="match status" value="1"/>
</dbReference>
<dbReference type="PROSITE" id="PS00211">
    <property type="entry name" value="ABC_TRANSPORTER_1"/>
    <property type="match status" value="1"/>
</dbReference>
<dbReference type="InterPro" id="IPR039421">
    <property type="entry name" value="Type_1_exporter"/>
</dbReference>
<feature type="transmembrane region" description="Helical" evidence="9">
    <location>
        <begin position="206"/>
        <end position="225"/>
    </location>
</feature>
<dbReference type="InterPro" id="IPR017871">
    <property type="entry name" value="ABC_transporter-like_CS"/>
</dbReference>
<keyword evidence="7 9" id="KW-1133">Transmembrane helix</keyword>
<dbReference type="SUPFAM" id="SSF57889">
    <property type="entry name" value="Cysteine-rich domain"/>
    <property type="match status" value="1"/>
</dbReference>
<evidence type="ECO:0000313" key="13">
    <source>
        <dbReference type="Proteomes" id="UP000316726"/>
    </source>
</evidence>
<dbReference type="FunFam" id="3.40.50.300:FF:000836">
    <property type="entry name" value="ABC transporter B family member 25"/>
    <property type="match status" value="1"/>
</dbReference>
<evidence type="ECO:0000256" key="5">
    <source>
        <dbReference type="ARBA" id="ARBA00022741"/>
    </source>
</evidence>
<dbReference type="Proteomes" id="UP000316726">
    <property type="component" value="Chromosome 17"/>
</dbReference>
<feature type="transmembrane region" description="Helical" evidence="9">
    <location>
        <begin position="74"/>
        <end position="94"/>
    </location>
</feature>
<keyword evidence="8 9" id="KW-0472">Membrane</keyword>
<dbReference type="InterPro" id="IPR027417">
    <property type="entry name" value="P-loop_NTPase"/>
</dbReference>
<dbReference type="FunFam" id="1.20.1560.10:FF:000215">
    <property type="entry name" value="ABC transporter B family member 4"/>
    <property type="match status" value="1"/>
</dbReference>
<gene>
    <name evidence="12" type="ORF">A3770_17p80220</name>
</gene>
<feature type="domain" description="ABC transmembrane type-1" evidence="11">
    <location>
        <begin position="368"/>
        <end position="651"/>
    </location>
</feature>
<keyword evidence="6" id="KW-0067">ATP-binding</keyword>
<reference evidence="12 13" key="1">
    <citation type="submission" date="2018-07" db="EMBL/GenBank/DDBJ databases">
        <title>The complete nuclear genome of the prasinophyte Chloropicon primus (CCMP1205).</title>
        <authorList>
            <person name="Pombert J.-F."/>
            <person name="Otis C."/>
            <person name="Turmel M."/>
            <person name="Lemieux C."/>
        </authorList>
    </citation>
    <scope>NUCLEOTIDE SEQUENCE [LARGE SCALE GENOMIC DNA]</scope>
    <source>
        <strain evidence="12 13">CCMP1205</strain>
    </source>
</reference>
<dbReference type="Pfam" id="PF00664">
    <property type="entry name" value="ABC_membrane"/>
    <property type="match status" value="1"/>
</dbReference>
<keyword evidence="4" id="KW-0677">Repeat</keyword>
<evidence type="ECO:0000256" key="7">
    <source>
        <dbReference type="ARBA" id="ARBA00022989"/>
    </source>
</evidence>
<evidence type="ECO:0000259" key="10">
    <source>
        <dbReference type="PROSITE" id="PS50893"/>
    </source>
</evidence>
<evidence type="ECO:0000256" key="8">
    <source>
        <dbReference type="ARBA" id="ARBA00023136"/>
    </source>
</evidence>
<evidence type="ECO:0000256" key="6">
    <source>
        <dbReference type="ARBA" id="ARBA00022840"/>
    </source>
</evidence>
<feature type="domain" description="ABC transporter" evidence="10">
    <location>
        <begin position="685"/>
        <end position="927"/>
    </location>
</feature>
<dbReference type="SUPFAM" id="SSF90123">
    <property type="entry name" value="ABC transporter transmembrane region"/>
    <property type="match status" value="1"/>
</dbReference>
<evidence type="ECO:0000256" key="3">
    <source>
        <dbReference type="ARBA" id="ARBA00022692"/>
    </source>
</evidence>
<dbReference type="InterPro" id="IPR003593">
    <property type="entry name" value="AAA+_ATPase"/>
</dbReference>
<feature type="transmembrane region" description="Helical" evidence="9">
    <location>
        <begin position="245"/>
        <end position="263"/>
    </location>
</feature>
<protein>
    <submittedName>
        <fullName evidence="12">ABC transporter</fullName>
    </submittedName>
</protein>
<dbReference type="EMBL" id="CP031050">
    <property type="protein sequence ID" value="QDZ25504.1"/>
    <property type="molecule type" value="Genomic_DNA"/>
</dbReference>
<dbReference type="PANTHER" id="PTHR43394">
    <property type="entry name" value="ATP-DEPENDENT PERMEASE MDL1, MITOCHONDRIAL"/>
    <property type="match status" value="1"/>
</dbReference>
<feature type="transmembrane region" description="Helical" evidence="9">
    <location>
        <begin position="487"/>
        <end position="504"/>
    </location>
</feature>
<dbReference type="InterPro" id="IPR004146">
    <property type="entry name" value="DC1"/>
</dbReference>
<dbReference type="CDD" id="cd03249">
    <property type="entry name" value="ABC_MTABC3_MDL1_MDL2"/>
    <property type="match status" value="1"/>
</dbReference>
<evidence type="ECO:0000313" key="12">
    <source>
        <dbReference type="EMBL" id="QDZ25504.1"/>
    </source>
</evidence>
<evidence type="ECO:0000256" key="2">
    <source>
        <dbReference type="ARBA" id="ARBA00022448"/>
    </source>
</evidence>
<dbReference type="GO" id="GO:0005743">
    <property type="term" value="C:mitochondrial inner membrane"/>
    <property type="evidence" value="ECO:0007669"/>
    <property type="project" value="TreeGrafter"/>
</dbReference>
<keyword evidence="2" id="KW-0813">Transport</keyword>
<dbReference type="CDD" id="cd18572">
    <property type="entry name" value="ABC_6TM_TAP"/>
    <property type="match status" value="1"/>
</dbReference>
<evidence type="ECO:0000256" key="1">
    <source>
        <dbReference type="ARBA" id="ARBA00004141"/>
    </source>
</evidence>
<dbReference type="InterPro" id="IPR011527">
    <property type="entry name" value="ABC1_TM_dom"/>
</dbReference>
<dbReference type="GO" id="GO:0005524">
    <property type="term" value="F:ATP binding"/>
    <property type="evidence" value="ECO:0007669"/>
    <property type="project" value="UniProtKB-KW"/>
</dbReference>
<dbReference type="GO" id="GO:0016887">
    <property type="term" value="F:ATP hydrolysis activity"/>
    <property type="evidence" value="ECO:0007669"/>
    <property type="project" value="InterPro"/>
</dbReference>
<keyword evidence="13" id="KW-1185">Reference proteome</keyword>
<name>A0A5B8N187_9CHLO</name>
<dbReference type="InterPro" id="IPR036640">
    <property type="entry name" value="ABC1_TM_sf"/>
</dbReference>
<evidence type="ECO:0000256" key="4">
    <source>
        <dbReference type="ARBA" id="ARBA00022737"/>
    </source>
</evidence>